<gene>
    <name evidence="1" type="ORF">NCTC11647_03560</name>
</gene>
<protein>
    <submittedName>
        <fullName evidence="1">Uncharacterized protein</fullName>
    </submittedName>
</protein>
<evidence type="ECO:0000313" key="1">
    <source>
        <dbReference type="EMBL" id="SPY44611.1"/>
    </source>
</evidence>
<accession>A0A2T3QN11</accession>
<dbReference type="EMBL" id="UATL01000005">
    <property type="protein sequence ID" value="SPY44611.1"/>
    <property type="molecule type" value="Genomic_DNA"/>
</dbReference>
<organism evidence="1 2">
    <name type="scientific">Photobacterium damselae</name>
    <dbReference type="NCBI Taxonomy" id="38293"/>
    <lineage>
        <taxon>Bacteria</taxon>
        <taxon>Pseudomonadati</taxon>
        <taxon>Pseudomonadota</taxon>
        <taxon>Gammaproteobacteria</taxon>
        <taxon>Vibrionales</taxon>
        <taxon>Vibrionaceae</taxon>
        <taxon>Photobacterium</taxon>
    </lineage>
</organism>
<dbReference type="AlphaFoldDB" id="A0A2T3QN11"/>
<evidence type="ECO:0000313" key="2">
    <source>
        <dbReference type="Proteomes" id="UP000251647"/>
    </source>
</evidence>
<dbReference type="OrthoDB" id="8446407at2"/>
<dbReference type="Proteomes" id="UP000251647">
    <property type="component" value="Unassembled WGS sequence"/>
</dbReference>
<name>A0A2T3QN11_PHODM</name>
<proteinExistence type="predicted"/>
<sequence length="324" mass="36903">MPQSFLEPPSSLFEAGDQAEPRFAFQGTVNWMRALAEVVNDGVCADDKLSDLYARVQRRPVNREADTLVFENTMMALHNLSSLKSMNENARDKYDICRSAIISWYYSIYFSASAMVAASSGSIQETHTATAKVWQSDIAEKELIPYPFNLLLTSLVSKTADAEITAYRGSNRYDLNDRAYDNETAHGALVSYLKGTHGYKKWETEERVRTSRDFKALGVDNFRTKAAREVRDRALEKGQVNFLIQAFRYRGKANYRDSIFLSYGDNNEATIEEFIQDLYDVSIGFIRSTSHYCSRRVERGAWAEFVEDISDNSRLSIDPIVLEI</sequence>
<reference evidence="1 2" key="1">
    <citation type="submission" date="2018-06" db="EMBL/GenBank/DDBJ databases">
        <authorList>
            <consortium name="Pathogen Informatics"/>
            <person name="Doyle S."/>
        </authorList>
    </citation>
    <scope>NUCLEOTIDE SEQUENCE [LARGE SCALE GENOMIC DNA]</scope>
    <source>
        <strain evidence="1 2">NCTC11647</strain>
    </source>
</reference>